<dbReference type="InterPro" id="IPR008271">
    <property type="entry name" value="Ser/Thr_kinase_AS"/>
</dbReference>
<keyword evidence="5" id="KW-0418">Kinase</keyword>
<keyword evidence="2" id="KW-0723">Serine/threonine-protein kinase</keyword>
<organism evidence="8 9">
    <name type="scientific">Stylosanthes scabra</name>
    <dbReference type="NCBI Taxonomy" id="79078"/>
    <lineage>
        <taxon>Eukaryota</taxon>
        <taxon>Viridiplantae</taxon>
        <taxon>Streptophyta</taxon>
        <taxon>Embryophyta</taxon>
        <taxon>Tracheophyta</taxon>
        <taxon>Spermatophyta</taxon>
        <taxon>Magnoliopsida</taxon>
        <taxon>eudicotyledons</taxon>
        <taxon>Gunneridae</taxon>
        <taxon>Pentapetalae</taxon>
        <taxon>rosids</taxon>
        <taxon>fabids</taxon>
        <taxon>Fabales</taxon>
        <taxon>Fabaceae</taxon>
        <taxon>Papilionoideae</taxon>
        <taxon>50 kb inversion clade</taxon>
        <taxon>dalbergioids sensu lato</taxon>
        <taxon>Dalbergieae</taxon>
        <taxon>Pterocarpus clade</taxon>
        <taxon>Stylosanthes</taxon>
    </lineage>
</organism>
<evidence type="ECO:0000256" key="2">
    <source>
        <dbReference type="ARBA" id="ARBA00022527"/>
    </source>
</evidence>
<evidence type="ECO:0000256" key="1">
    <source>
        <dbReference type="ARBA" id="ARBA00006529"/>
    </source>
</evidence>
<dbReference type="Pfam" id="PF00069">
    <property type="entry name" value="Pkinase"/>
    <property type="match status" value="1"/>
</dbReference>
<reference evidence="8 9" key="1">
    <citation type="journal article" date="2023" name="Plants (Basel)">
        <title>Bridging the Gap: Combining Genomics and Transcriptomics Approaches to Understand Stylosanthes scabra, an Orphan Legume from the Brazilian Caatinga.</title>
        <authorList>
            <person name="Ferreira-Neto J.R.C."/>
            <person name="da Silva M.D."/>
            <person name="Binneck E."/>
            <person name="de Melo N.F."/>
            <person name="da Silva R.H."/>
            <person name="de Melo A.L.T.M."/>
            <person name="Pandolfi V."/>
            <person name="Bustamante F.O."/>
            <person name="Brasileiro-Vidal A.C."/>
            <person name="Benko-Iseppon A.M."/>
        </authorList>
    </citation>
    <scope>NUCLEOTIDE SEQUENCE [LARGE SCALE GENOMIC DNA]</scope>
    <source>
        <tissue evidence="8">Leaves</tissue>
    </source>
</reference>
<evidence type="ECO:0000313" key="9">
    <source>
        <dbReference type="Proteomes" id="UP001341840"/>
    </source>
</evidence>
<dbReference type="PANTHER" id="PTHR48016">
    <property type="entry name" value="MAP KINASE KINASE KINASE SSK2-RELATED-RELATED"/>
    <property type="match status" value="1"/>
</dbReference>
<dbReference type="PROSITE" id="PS50011">
    <property type="entry name" value="PROTEIN_KINASE_DOM"/>
    <property type="match status" value="1"/>
</dbReference>
<keyword evidence="9" id="KW-1185">Reference proteome</keyword>
<keyword evidence="3" id="KW-0808">Transferase</keyword>
<evidence type="ECO:0000256" key="6">
    <source>
        <dbReference type="ARBA" id="ARBA00022840"/>
    </source>
</evidence>
<dbReference type="Proteomes" id="UP001341840">
    <property type="component" value="Unassembled WGS sequence"/>
</dbReference>
<dbReference type="InterPro" id="IPR050538">
    <property type="entry name" value="MAP_kinase_kinase_kinase"/>
</dbReference>
<evidence type="ECO:0000256" key="5">
    <source>
        <dbReference type="ARBA" id="ARBA00022777"/>
    </source>
</evidence>
<evidence type="ECO:0000259" key="7">
    <source>
        <dbReference type="PROSITE" id="PS50011"/>
    </source>
</evidence>
<accession>A0ABU6QMW5</accession>
<evidence type="ECO:0000256" key="3">
    <source>
        <dbReference type="ARBA" id="ARBA00022679"/>
    </source>
</evidence>
<dbReference type="EMBL" id="JASCZI010000775">
    <property type="protein sequence ID" value="MED6113341.1"/>
    <property type="molecule type" value="Genomic_DNA"/>
</dbReference>
<dbReference type="SUPFAM" id="SSF56112">
    <property type="entry name" value="Protein kinase-like (PK-like)"/>
    <property type="match status" value="1"/>
</dbReference>
<protein>
    <recommendedName>
        <fullName evidence="7">Protein kinase domain-containing protein</fullName>
    </recommendedName>
</protein>
<comment type="similarity">
    <text evidence="1">Belongs to the protein kinase superfamily. STE Ser/Thr protein kinase family. MAP kinase kinase kinase subfamily.</text>
</comment>
<comment type="caution">
    <text evidence="8">The sequence shown here is derived from an EMBL/GenBank/DDBJ whole genome shotgun (WGS) entry which is preliminary data.</text>
</comment>
<evidence type="ECO:0000313" key="8">
    <source>
        <dbReference type="EMBL" id="MED6113341.1"/>
    </source>
</evidence>
<proteinExistence type="inferred from homology"/>
<keyword evidence="6" id="KW-0067">ATP-binding</keyword>
<evidence type="ECO:0000256" key="4">
    <source>
        <dbReference type="ARBA" id="ARBA00022741"/>
    </source>
</evidence>
<feature type="domain" description="Protein kinase" evidence="7">
    <location>
        <begin position="1"/>
        <end position="138"/>
    </location>
</feature>
<dbReference type="PANTHER" id="PTHR48016:SF29">
    <property type="entry name" value="MITOGEN-ACTIVATED PROTEIN KINASE KINASE KINASE 1-RELATED"/>
    <property type="match status" value="1"/>
</dbReference>
<keyword evidence="4" id="KW-0547">Nucleotide-binding</keyword>
<name>A0ABU6QMW5_9FABA</name>
<sequence>MCLEQPLSTNHFDFFAPKRSYKTNSKFCFSSKGEPPSSVVCSPFEALVLVAVVATAPLSSSTWSRHHSRKDESKLYMFLELVTKGSLASLHHRDIKCANILVDANGSAKLAYFGLAKATKLNDIKSCKGTSLWMAPEI</sequence>
<dbReference type="InterPro" id="IPR000719">
    <property type="entry name" value="Prot_kinase_dom"/>
</dbReference>
<dbReference type="Gene3D" id="1.10.510.10">
    <property type="entry name" value="Transferase(Phosphotransferase) domain 1"/>
    <property type="match status" value="1"/>
</dbReference>
<gene>
    <name evidence="8" type="ORF">PIB30_069846</name>
</gene>
<dbReference type="InterPro" id="IPR011009">
    <property type="entry name" value="Kinase-like_dom_sf"/>
</dbReference>
<dbReference type="PROSITE" id="PS00108">
    <property type="entry name" value="PROTEIN_KINASE_ST"/>
    <property type="match status" value="1"/>
</dbReference>